<dbReference type="PROSITE" id="PS50234">
    <property type="entry name" value="VWFA"/>
    <property type="match status" value="1"/>
</dbReference>
<organism evidence="4 5">
    <name type="scientific">Exophiala bonariae</name>
    <dbReference type="NCBI Taxonomy" id="1690606"/>
    <lineage>
        <taxon>Eukaryota</taxon>
        <taxon>Fungi</taxon>
        <taxon>Dikarya</taxon>
        <taxon>Ascomycota</taxon>
        <taxon>Pezizomycotina</taxon>
        <taxon>Eurotiomycetes</taxon>
        <taxon>Chaetothyriomycetidae</taxon>
        <taxon>Chaetothyriales</taxon>
        <taxon>Herpotrichiellaceae</taxon>
        <taxon>Exophiala</taxon>
    </lineage>
</organism>
<dbReference type="AlphaFoldDB" id="A0AAV9N2F4"/>
<dbReference type="PANTHER" id="PTHR24359">
    <property type="entry name" value="SERINE/THREONINE-PROTEIN KINASE SBK1"/>
    <property type="match status" value="1"/>
</dbReference>
<dbReference type="PROSITE" id="PS50011">
    <property type="entry name" value="PROTEIN_KINASE_DOM"/>
    <property type="match status" value="1"/>
</dbReference>
<dbReference type="InterPro" id="IPR000719">
    <property type="entry name" value="Prot_kinase_dom"/>
</dbReference>
<dbReference type="InterPro" id="IPR011009">
    <property type="entry name" value="Kinase-like_dom_sf"/>
</dbReference>
<reference evidence="4 5" key="1">
    <citation type="submission" date="2023-08" db="EMBL/GenBank/DDBJ databases">
        <title>Black Yeasts Isolated from many extreme environments.</title>
        <authorList>
            <person name="Coleine C."/>
            <person name="Stajich J.E."/>
            <person name="Selbmann L."/>
        </authorList>
    </citation>
    <scope>NUCLEOTIDE SEQUENCE [LARGE SCALE GENOMIC DNA]</scope>
    <source>
        <strain evidence="4 5">CCFEE 5792</strain>
    </source>
</reference>
<comment type="caution">
    <text evidence="4">The sequence shown here is derived from an EMBL/GenBank/DDBJ whole genome shotgun (WGS) entry which is preliminary data.</text>
</comment>
<feature type="domain" description="VWFA" evidence="3">
    <location>
        <begin position="852"/>
        <end position="1028"/>
    </location>
</feature>
<feature type="region of interest" description="Disordered" evidence="1">
    <location>
        <begin position="553"/>
        <end position="599"/>
    </location>
</feature>
<dbReference type="GO" id="GO:0005524">
    <property type="term" value="F:ATP binding"/>
    <property type="evidence" value="ECO:0007669"/>
    <property type="project" value="InterPro"/>
</dbReference>
<dbReference type="Gene3D" id="1.10.510.10">
    <property type="entry name" value="Transferase(Phosphotransferase) domain 1"/>
    <property type="match status" value="1"/>
</dbReference>
<evidence type="ECO:0008006" key="6">
    <source>
        <dbReference type="Google" id="ProtNLM"/>
    </source>
</evidence>
<dbReference type="GO" id="GO:0004674">
    <property type="term" value="F:protein serine/threonine kinase activity"/>
    <property type="evidence" value="ECO:0007669"/>
    <property type="project" value="TreeGrafter"/>
</dbReference>
<gene>
    <name evidence="4" type="ORF">LTR84_007185</name>
</gene>
<dbReference type="GeneID" id="89975351"/>
<feature type="compositionally biased region" description="Polar residues" evidence="1">
    <location>
        <begin position="554"/>
        <end position="577"/>
    </location>
</feature>
<dbReference type="InterPro" id="IPR002035">
    <property type="entry name" value="VWF_A"/>
</dbReference>
<dbReference type="InterPro" id="IPR036465">
    <property type="entry name" value="vWFA_dom_sf"/>
</dbReference>
<dbReference type="RefSeq" id="XP_064702404.1">
    <property type="nucleotide sequence ID" value="XM_064850738.1"/>
</dbReference>
<dbReference type="SUPFAM" id="SSF56112">
    <property type="entry name" value="Protein kinase-like (PK-like)"/>
    <property type="match status" value="1"/>
</dbReference>
<feature type="domain" description="Protein kinase" evidence="2">
    <location>
        <begin position="177"/>
        <end position="517"/>
    </location>
</feature>
<feature type="region of interest" description="Disordered" evidence="1">
    <location>
        <begin position="723"/>
        <end position="759"/>
    </location>
</feature>
<dbReference type="SMART" id="SM00220">
    <property type="entry name" value="S_TKc"/>
    <property type="match status" value="1"/>
</dbReference>
<protein>
    <recommendedName>
        <fullName evidence="6">Protein kinase domain-containing protein</fullName>
    </recommendedName>
</protein>
<sequence>MSPSASSHGESLLPEFKRKLTHEWQHQAACGRVYVNIFKLQAWMRSKAHDSTYDNITRLLKEVWQNWDGHHPRFRPGAESISTGDQCAVLVFSILLELDHGHLIKIFQDEKILDKDLERPGVYYHHYVVETLQKHSISNAQQLVERFEEKKWSYCPVIIKHRMSNAFRDGHWVIPFCKREEVNEKGGTAQVWQVLIQEDFVSREVRDIINGARIEDPSLGPCYQLALKTYRSAMSDIFDWETLAFSGIQDKEGMVQYLGHYSLNEDPNEGCSPSHNILLEYGEHDLDEFFASPISYPPVRAPEIIGFWRSLFKIAEALKRIHILDHEQDGQTDEFYGWHADVKPDNILRVHGEFKLADFGFAKFMKRNQGMPMSYIEGGTQTFGAPETDPARRGTRTPHTQTIDTWSFGCVLSVAATWVVLGFQGMLQYAELRKQGVKRARAGPRPGRKPTADDAFHDGRKVLPEVRYWHNYLRSIMRDSDTTTSRVLRTVEETMLLEHPQQRLNSTALCKELNDILVLAEYAARKKEIAAINEQTSTHETVLQALLAVEHKSPVNTVQPSQQETTTSNRDSSSKNVQDGDPRGSGRKGKSERIENIPLAKTAHRAELLQKELNKIQSSPFQVAHDQRTSNFSGHQGAFEALNIYESPEPTPNLQDSPEIHPHNTEFDLGLPKETAPFSPRYIQDPRTPPPHHSTIVLDYNANRPNLHMYNWDLPSVGSPNWDLPSLGSPSAQPGKPGGLEGKQPEWPVSPPLSDPVRPVEGKNLSQISPVVRRPPDEVENFGPPQRESSVVLRPHYKAPSYTAPEASLQVYYDVCKVRKKLESEPERSGFAKIFRSPKADRDLQKFIVNRDMIFIVDNGDTMGPFWKVVTYVLETLTMKLAPLDEDGLDLVFTIGHEEPFNAKGKNAFKEFRKQMERAAPSLARDSHGENRTNMAETLGRVFTNYTNQKKSKRMTLLVLTDGRWRDTARENKVGDKIATFVKDPSVQKYIMEDRRFSISFIQFGEDPDASERLKWLDDKWAGAHKLA</sequence>
<dbReference type="SUPFAM" id="SSF53300">
    <property type="entry name" value="vWA-like"/>
    <property type="match status" value="1"/>
</dbReference>
<feature type="compositionally biased region" description="Basic and acidic residues" evidence="1">
    <location>
        <begin position="578"/>
        <end position="595"/>
    </location>
</feature>
<name>A0AAV9N2F4_9EURO</name>
<evidence type="ECO:0000256" key="1">
    <source>
        <dbReference type="SAM" id="MobiDB-lite"/>
    </source>
</evidence>
<dbReference type="Pfam" id="PF00069">
    <property type="entry name" value="Pkinase"/>
    <property type="match status" value="1"/>
</dbReference>
<keyword evidence="5" id="KW-1185">Reference proteome</keyword>
<dbReference type="PANTHER" id="PTHR24359:SF1">
    <property type="entry name" value="INHIBITOR OF NUCLEAR FACTOR KAPPA-B KINASE EPSILON SUBUNIT HOMOLOG 1-RELATED"/>
    <property type="match status" value="1"/>
</dbReference>
<evidence type="ECO:0000259" key="2">
    <source>
        <dbReference type="PROSITE" id="PS50011"/>
    </source>
</evidence>
<dbReference type="EMBL" id="JAVRRD010000028">
    <property type="protein sequence ID" value="KAK5046831.1"/>
    <property type="molecule type" value="Genomic_DNA"/>
</dbReference>
<evidence type="ECO:0000259" key="3">
    <source>
        <dbReference type="PROSITE" id="PS50234"/>
    </source>
</evidence>
<accession>A0AAV9N2F4</accession>
<evidence type="ECO:0000313" key="4">
    <source>
        <dbReference type="EMBL" id="KAK5046831.1"/>
    </source>
</evidence>
<proteinExistence type="predicted"/>
<evidence type="ECO:0000313" key="5">
    <source>
        <dbReference type="Proteomes" id="UP001358417"/>
    </source>
</evidence>
<dbReference type="Proteomes" id="UP001358417">
    <property type="component" value="Unassembled WGS sequence"/>
</dbReference>